<dbReference type="AlphaFoldDB" id="A0A392RKW4"/>
<sequence>MENNFSGNCASRSLVWRDAPLNQSDQEDPLEVARRAGWFGAMR</sequence>
<evidence type="ECO:0000313" key="1">
    <source>
        <dbReference type="EMBL" id="MCI37273.1"/>
    </source>
</evidence>
<proteinExistence type="predicted"/>
<protein>
    <submittedName>
        <fullName evidence="1">Uncharacterized protein</fullName>
    </submittedName>
</protein>
<feature type="non-terminal residue" evidence="1">
    <location>
        <position position="43"/>
    </location>
</feature>
<accession>A0A392RKW4</accession>
<evidence type="ECO:0000313" key="2">
    <source>
        <dbReference type="Proteomes" id="UP000265520"/>
    </source>
</evidence>
<organism evidence="1 2">
    <name type="scientific">Trifolium medium</name>
    <dbReference type="NCBI Taxonomy" id="97028"/>
    <lineage>
        <taxon>Eukaryota</taxon>
        <taxon>Viridiplantae</taxon>
        <taxon>Streptophyta</taxon>
        <taxon>Embryophyta</taxon>
        <taxon>Tracheophyta</taxon>
        <taxon>Spermatophyta</taxon>
        <taxon>Magnoliopsida</taxon>
        <taxon>eudicotyledons</taxon>
        <taxon>Gunneridae</taxon>
        <taxon>Pentapetalae</taxon>
        <taxon>rosids</taxon>
        <taxon>fabids</taxon>
        <taxon>Fabales</taxon>
        <taxon>Fabaceae</taxon>
        <taxon>Papilionoideae</taxon>
        <taxon>50 kb inversion clade</taxon>
        <taxon>NPAAA clade</taxon>
        <taxon>Hologalegina</taxon>
        <taxon>IRL clade</taxon>
        <taxon>Trifolieae</taxon>
        <taxon>Trifolium</taxon>
    </lineage>
</organism>
<keyword evidence="2" id="KW-1185">Reference proteome</keyword>
<reference evidence="1 2" key="1">
    <citation type="journal article" date="2018" name="Front. Plant Sci.">
        <title>Red Clover (Trifolium pratense) and Zigzag Clover (T. medium) - A Picture of Genomic Similarities and Differences.</title>
        <authorList>
            <person name="Dluhosova J."/>
            <person name="Istvanek J."/>
            <person name="Nedelnik J."/>
            <person name="Repkova J."/>
        </authorList>
    </citation>
    <scope>NUCLEOTIDE SEQUENCE [LARGE SCALE GENOMIC DNA]</scope>
    <source>
        <strain evidence="2">cv. 10/8</strain>
        <tissue evidence="1">Leaf</tissue>
    </source>
</reference>
<comment type="caution">
    <text evidence="1">The sequence shown here is derived from an EMBL/GenBank/DDBJ whole genome shotgun (WGS) entry which is preliminary data.</text>
</comment>
<dbReference type="EMBL" id="LXQA010242765">
    <property type="protein sequence ID" value="MCI37273.1"/>
    <property type="molecule type" value="Genomic_DNA"/>
</dbReference>
<dbReference type="Proteomes" id="UP000265520">
    <property type="component" value="Unassembled WGS sequence"/>
</dbReference>
<name>A0A392RKW4_9FABA</name>